<keyword evidence="5 8" id="KW-0812">Transmembrane</keyword>
<dbReference type="InterPro" id="IPR000515">
    <property type="entry name" value="MetI-like"/>
</dbReference>
<organism evidence="10 11">
    <name type="scientific">Sphaerochaeta associata</name>
    <dbReference type="NCBI Taxonomy" id="1129264"/>
    <lineage>
        <taxon>Bacteria</taxon>
        <taxon>Pseudomonadati</taxon>
        <taxon>Spirochaetota</taxon>
        <taxon>Spirochaetia</taxon>
        <taxon>Spirochaetales</taxon>
        <taxon>Sphaerochaetaceae</taxon>
        <taxon>Sphaerochaeta</taxon>
    </lineage>
</organism>
<dbReference type="CDD" id="cd06261">
    <property type="entry name" value="TM_PBP2"/>
    <property type="match status" value="1"/>
</dbReference>
<evidence type="ECO:0000256" key="7">
    <source>
        <dbReference type="ARBA" id="ARBA00023136"/>
    </source>
</evidence>
<comment type="subcellular location">
    <subcellularLocation>
        <location evidence="1 8">Cell membrane</location>
        <topology evidence="1 8">Multi-pass membrane protein</topology>
    </subcellularLocation>
</comment>
<protein>
    <recommendedName>
        <fullName evidence="2">sn-glycerol-3-phosphate transport system permease protein UgpE</fullName>
    </recommendedName>
</protein>
<evidence type="ECO:0000256" key="5">
    <source>
        <dbReference type="ARBA" id="ARBA00022692"/>
    </source>
</evidence>
<evidence type="ECO:0000256" key="1">
    <source>
        <dbReference type="ARBA" id="ARBA00004651"/>
    </source>
</evidence>
<dbReference type="Pfam" id="PF00528">
    <property type="entry name" value="BPD_transp_1"/>
    <property type="match status" value="1"/>
</dbReference>
<evidence type="ECO:0000313" key="10">
    <source>
        <dbReference type="EMBL" id="UOM51744.1"/>
    </source>
</evidence>
<dbReference type="Proteomes" id="UP000829708">
    <property type="component" value="Chromosome"/>
</dbReference>
<dbReference type="EMBL" id="CP094929">
    <property type="protein sequence ID" value="UOM51744.1"/>
    <property type="molecule type" value="Genomic_DNA"/>
</dbReference>
<dbReference type="PROSITE" id="PS50928">
    <property type="entry name" value="ABC_TM1"/>
    <property type="match status" value="1"/>
</dbReference>
<evidence type="ECO:0000313" key="11">
    <source>
        <dbReference type="Proteomes" id="UP000829708"/>
    </source>
</evidence>
<feature type="domain" description="ABC transmembrane type-1" evidence="9">
    <location>
        <begin position="76"/>
        <end position="268"/>
    </location>
</feature>
<feature type="transmembrane region" description="Helical" evidence="8">
    <location>
        <begin position="111"/>
        <end position="131"/>
    </location>
</feature>
<dbReference type="RefSeq" id="WP_244773419.1">
    <property type="nucleotide sequence ID" value="NZ_CP094929.1"/>
</dbReference>
<dbReference type="PANTHER" id="PTHR43744">
    <property type="entry name" value="ABC TRANSPORTER PERMEASE PROTEIN MG189-RELATED-RELATED"/>
    <property type="match status" value="1"/>
</dbReference>
<dbReference type="PANTHER" id="PTHR43744:SF8">
    <property type="entry name" value="SN-GLYCEROL-3-PHOSPHATE TRANSPORT SYSTEM PERMEASE PROTEIN UGPE"/>
    <property type="match status" value="1"/>
</dbReference>
<keyword evidence="6 8" id="KW-1133">Transmembrane helix</keyword>
<accession>A0ABY4DF43</accession>
<dbReference type="InterPro" id="IPR035906">
    <property type="entry name" value="MetI-like_sf"/>
</dbReference>
<keyword evidence="11" id="KW-1185">Reference proteome</keyword>
<feature type="transmembrane region" description="Helical" evidence="8">
    <location>
        <begin position="143"/>
        <end position="163"/>
    </location>
</feature>
<feature type="transmembrane region" description="Helical" evidence="8">
    <location>
        <begin position="75"/>
        <end position="99"/>
    </location>
</feature>
<comment type="similarity">
    <text evidence="8">Belongs to the binding-protein-dependent transport system permease family.</text>
</comment>
<feature type="transmembrane region" description="Helical" evidence="8">
    <location>
        <begin position="14"/>
        <end position="38"/>
    </location>
</feature>
<keyword evidence="3 8" id="KW-0813">Transport</keyword>
<name>A0ABY4DF43_9SPIR</name>
<feature type="transmembrane region" description="Helical" evidence="8">
    <location>
        <begin position="247"/>
        <end position="268"/>
    </location>
</feature>
<dbReference type="Gene3D" id="1.10.3720.10">
    <property type="entry name" value="MetI-like"/>
    <property type="match status" value="1"/>
</dbReference>
<evidence type="ECO:0000256" key="6">
    <source>
        <dbReference type="ARBA" id="ARBA00022989"/>
    </source>
</evidence>
<evidence type="ECO:0000256" key="8">
    <source>
        <dbReference type="RuleBase" id="RU363032"/>
    </source>
</evidence>
<evidence type="ECO:0000259" key="9">
    <source>
        <dbReference type="PROSITE" id="PS50928"/>
    </source>
</evidence>
<evidence type="ECO:0000256" key="2">
    <source>
        <dbReference type="ARBA" id="ARBA00020515"/>
    </source>
</evidence>
<sequence>MSSKNTILYNNKPLVIIAYTILILGTLLVAYPILFLFFTSLKSTSEFYVNLFGFPKEPVWANYAAAWSTGHLGDYFFNSVFVTVIAVLLTTVLTTLGGYALGRMNLPKSELIIMAFMTFNFIPGIAIYISLYKMMASASLLTSHAALILPYTAWQIPFSMYIFKKYFETIPMDIIESARIDGCSELTTFLRIVMPLITPAVATVIVFTFIGNWGELMWAQITTASSMNLKTLPVGLLNFKTEMGVQWGQYAAGLSLVTVPLLLIFGYFQKYFVAGLTQGAVKG</sequence>
<keyword evidence="4" id="KW-1003">Cell membrane</keyword>
<proteinExistence type="inferred from homology"/>
<dbReference type="SUPFAM" id="SSF161098">
    <property type="entry name" value="MetI-like"/>
    <property type="match status" value="1"/>
</dbReference>
<feature type="transmembrane region" description="Helical" evidence="8">
    <location>
        <begin position="189"/>
        <end position="210"/>
    </location>
</feature>
<keyword evidence="7 8" id="KW-0472">Membrane</keyword>
<evidence type="ECO:0000256" key="4">
    <source>
        <dbReference type="ARBA" id="ARBA00022475"/>
    </source>
</evidence>
<gene>
    <name evidence="10" type="ORF">MUG09_02995</name>
</gene>
<reference evidence="11" key="1">
    <citation type="journal article" date="2024" name="J Bioinform Genom">
        <title>Complete genome sequence of the type strain bacterium Sphaerochaeta associata GLS2t (VKM B-2742)t.</title>
        <authorList>
            <person name="Troshina O.Y."/>
            <person name="Tepeeva A.N."/>
            <person name="Arzamasceva V.O."/>
            <person name="Whitman W.B."/>
            <person name="Varghese N."/>
            <person name="Shapiro N."/>
            <person name="Woyke T."/>
            <person name="Kripides N.C."/>
            <person name="Vasilenko O.V."/>
        </authorList>
    </citation>
    <scope>NUCLEOTIDE SEQUENCE [LARGE SCALE GENOMIC DNA]</scope>
    <source>
        <strain evidence="11">GLS2T</strain>
    </source>
</reference>
<evidence type="ECO:0000256" key="3">
    <source>
        <dbReference type="ARBA" id="ARBA00022448"/>
    </source>
</evidence>